<accession>A0A5B7H7H0</accession>
<reference evidence="1 2" key="1">
    <citation type="submission" date="2019-05" db="EMBL/GenBank/DDBJ databases">
        <title>Another draft genome of Portunus trituberculatus and its Hox gene families provides insights of decapod evolution.</title>
        <authorList>
            <person name="Jeong J.-H."/>
            <person name="Song I."/>
            <person name="Kim S."/>
            <person name="Choi T."/>
            <person name="Kim D."/>
            <person name="Ryu S."/>
            <person name="Kim W."/>
        </authorList>
    </citation>
    <scope>NUCLEOTIDE SEQUENCE [LARGE SCALE GENOMIC DNA]</scope>
    <source>
        <tissue evidence="1">Muscle</tissue>
    </source>
</reference>
<organism evidence="1 2">
    <name type="scientific">Portunus trituberculatus</name>
    <name type="common">Swimming crab</name>
    <name type="synonym">Neptunus trituberculatus</name>
    <dbReference type="NCBI Taxonomy" id="210409"/>
    <lineage>
        <taxon>Eukaryota</taxon>
        <taxon>Metazoa</taxon>
        <taxon>Ecdysozoa</taxon>
        <taxon>Arthropoda</taxon>
        <taxon>Crustacea</taxon>
        <taxon>Multicrustacea</taxon>
        <taxon>Malacostraca</taxon>
        <taxon>Eumalacostraca</taxon>
        <taxon>Eucarida</taxon>
        <taxon>Decapoda</taxon>
        <taxon>Pleocyemata</taxon>
        <taxon>Brachyura</taxon>
        <taxon>Eubrachyura</taxon>
        <taxon>Portunoidea</taxon>
        <taxon>Portunidae</taxon>
        <taxon>Portuninae</taxon>
        <taxon>Portunus</taxon>
    </lineage>
</organism>
<proteinExistence type="predicted"/>
<keyword evidence="2" id="KW-1185">Reference proteome</keyword>
<dbReference type="Proteomes" id="UP000324222">
    <property type="component" value="Unassembled WGS sequence"/>
</dbReference>
<evidence type="ECO:0000313" key="2">
    <source>
        <dbReference type="Proteomes" id="UP000324222"/>
    </source>
</evidence>
<dbReference type="EMBL" id="VSRR010023785">
    <property type="protein sequence ID" value="MPC65759.1"/>
    <property type="molecule type" value="Genomic_DNA"/>
</dbReference>
<evidence type="ECO:0000313" key="1">
    <source>
        <dbReference type="EMBL" id="MPC65759.1"/>
    </source>
</evidence>
<protein>
    <submittedName>
        <fullName evidence="1">Uncharacterized protein</fullName>
    </submittedName>
</protein>
<dbReference type="AlphaFoldDB" id="A0A5B7H7H0"/>
<name>A0A5B7H7H0_PORTR</name>
<comment type="caution">
    <text evidence="1">The sequence shown here is derived from an EMBL/GenBank/DDBJ whole genome shotgun (WGS) entry which is preliminary data.</text>
</comment>
<sequence>MTPRFQVVTPKMSLGGDMGPNMGTNINKIACATNGQKLNSTSYTLFK</sequence>
<gene>
    <name evidence="1" type="ORF">E2C01_059895</name>
</gene>